<keyword evidence="3" id="KW-1185">Reference proteome</keyword>
<dbReference type="Gramene" id="mRNA:HanXRQr2_Chr14g0656051">
    <property type="protein sequence ID" value="mRNA:HanXRQr2_Chr14g0656051"/>
    <property type="gene ID" value="HanXRQr2_Chr14g0656051"/>
</dbReference>
<gene>
    <name evidence="2" type="ORF">HannXRQ_Chr14g0451891</name>
    <name evidence="1" type="ORF">HanXRQr2_Chr14g0656051</name>
</gene>
<evidence type="ECO:0000313" key="3">
    <source>
        <dbReference type="Proteomes" id="UP000215914"/>
    </source>
</evidence>
<accession>A0A251SJK1</accession>
<proteinExistence type="predicted"/>
<dbReference type="EMBL" id="CM007903">
    <property type="protein sequence ID" value="OTF99009.1"/>
    <property type="molecule type" value="Genomic_DNA"/>
</dbReference>
<name>A0A251SJK1_HELAN</name>
<dbReference type="AlphaFoldDB" id="A0A251SJK1"/>
<organism evidence="2 3">
    <name type="scientific">Helianthus annuus</name>
    <name type="common">Common sunflower</name>
    <dbReference type="NCBI Taxonomy" id="4232"/>
    <lineage>
        <taxon>Eukaryota</taxon>
        <taxon>Viridiplantae</taxon>
        <taxon>Streptophyta</taxon>
        <taxon>Embryophyta</taxon>
        <taxon>Tracheophyta</taxon>
        <taxon>Spermatophyta</taxon>
        <taxon>Magnoliopsida</taxon>
        <taxon>eudicotyledons</taxon>
        <taxon>Gunneridae</taxon>
        <taxon>Pentapetalae</taxon>
        <taxon>asterids</taxon>
        <taxon>campanulids</taxon>
        <taxon>Asterales</taxon>
        <taxon>Asteraceae</taxon>
        <taxon>Asteroideae</taxon>
        <taxon>Heliantheae alliance</taxon>
        <taxon>Heliantheae</taxon>
        <taxon>Helianthus</taxon>
    </lineage>
</organism>
<dbReference type="InParanoid" id="A0A251SJK1"/>
<protein>
    <submittedName>
        <fullName evidence="2">Uncharacterized protein</fullName>
    </submittedName>
</protein>
<reference evidence="1 3" key="1">
    <citation type="journal article" date="2017" name="Nature">
        <title>The sunflower genome provides insights into oil metabolism, flowering and Asterid evolution.</title>
        <authorList>
            <person name="Badouin H."/>
            <person name="Gouzy J."/>
            <person name="Grassa C.J."/>
            <person name="Murat F."/>
            <person name="Staton S.E."/>
            <person name="Cottret L."/>
            <person name="Lelandais-Briere C."/>
            <person name="Owens G.L."/>
            <person name="Carrere S."/>
            <person name="Mayjonade B."/>
            <person name="Legrand L."/>
            <person name="Gill N."/>
            <person name="Kane N.C."/>
            <person name="Bowers J.E."/>
            <person name="Hubner S."/>
            <person name="Bellec A."/>
            <person name="Berard A."/>
            <person name="Berges H."/>
            <person name="Blanchet N."/>
            <person name="Boniface M.C."/>
            <person name="Brunel D."/>
            <person name="Catrice O."/>
            <person name="Chaidir N."/>
            <person name="Claudel C."/>
            <person name="Donnadieu C."/>
            <person name="Faraut T."/>
            <person name="Fievet G."/>
            <person name="Helmstetter N."/>
            <person name="King M."/>
            <person name="Knapp S.J."/>
            <person name="Lai Z."/>
            <person name="Le Paslier M.C."/>
            <person name="Lippi Y."/>
            <person name="Lorenzon L."/>
            <person name="Mandel J.R."/>
            <person name="Marage G."/>
            <person name="Marchand G."/>
            <person name="Marquand E."/>
            <person name="Bret-Mestries E."/>
            <person name="Morien E."/>
            <person name="Nambeesan S."/>
            <person name="Nguyen T."/>
            <person name="Pegot-Espagnet P."/>
            <person name="Pouilly N."/>
            <person name="Raftis F."/>
            <person name="Sallet E."/>
            <person name="Schiex T."/>
            <person name="Thomas J."/>
            <person name="Vandecasteele C."/>
            <person name="Vares D."/>
            <person name="Vear F."/>
            <person name="Vautrin S."/>
            <person name="Crespi M."/>
            <person name="Mangin B."/>
            <person name="Burke J.M."/>
            <person name="Salse J."/>
            <person name="Munos S."/>
            <person name="Vincourt P."/>
            <person name="Rieseberg L.H."/>
            <person name="Langlade N.B."/>
        </authorList>
    </citation>
    <scope>NUCLEOTIDE SEQUENCE [LARGE SCALE GENOMIC DNA]</scope>
    <source>
        <strain evidence="3">cv. SF193</strain>
        <tissue evidence="1">Leaves</tissue>
    </source>
</reference>
<dbReference type="Proteomes" id="UP000215914">
    <property type="component" value="Chromosome 14"/>
</dbReference>
<sequence>MYINNHQVKGIVSLTPNELDGRLWMKRVKRTKYGKKSVAWMQGECQEYRMKVKRSARTKHMEKKLPHVASSLF</sequence>
<evidence type="ECO:0000313" key="1">
    <source>
        <dbReference type="EMBL" id="KAF5770131.1"/>
    </source>
</evidence>
<dbReference type="EMBL" id="MNCJ02000329">
    <property type="protein sequence ID" value="KAF5770131.1"/>
    <property type="molecule type" value="Genomic_DNA"/>
</dbReference>
<reference evidence="1" key="3">
    <citation type="submission" date="2020-06" db="EMBL/GenBank/DDBJ databases">
        <title>Helianthus annuus Genome sequencing and assembly Release 2.</title>
        <authorList>
            <person name="Gouzy J."/>
            <person name="Langlade N."/>
            <person name="Munos S."/>
        </authorList>
    </citation>
    <scope>NUCLEOTIDE SEQUENCE</scope>
    <source>
        <tissue evidence="1">Leaves</tissue>
    </source>
</reference>
<reference evidence="2" key="2">
    <citation type="submission" date="2017-02" db="EMBL/GenBank/DDBJ databases">
        <title>Sunflower complete genome.</title>
        <authorList>
            <person name="Langlade N."/>
            <person name="Munos S."/>
        </authorList>
    </citation>
    <scope>NUCLEOTIDE SEQUENCE [LARGE SCALE GENOMIC DNA]</scope>
    <source>
        <tissue evidence="2">Leaves</tissue>
    </source>
</reference>
<evidence type="ECO:0000313" key="2">
    <source>
        <dbReference type="EMBL" id="OTF99009.1"/>
    </source>
</evidence>